<evidence type="ECO:0000313" key="2">
    <source>
        <dbReference type="Proteomes" id="UP001056120"/>
    </source>
</evidence>
<proteinExistence type="predicted"/>
<keyword evidence="2" id="KW-1185">Reference proteome</keyword>
<reference evidence="1 2" key="2">
    <citation type="journal article" date="2022" name="Mol. Ecol. Resour.">
        <title>The genomes of chicory, endive, great burdock and yacon provide insights into Asteraceae paleo-polyploidization history and plant inulin production.</title>
        <authorList>
            <person name="Fan W."/>
            <person name="Wang S."/>
            <person name="Wang H."/>
            <person name="Wang A."/>
            <person name="Jiang F."/>
            <person name="Liu H."/>
            <person name="Zhao H."/>
            <person name="Xu D."/>
            <person name="Zhang Y."/>
        </authorList>
    </citation>
    <scope>NUCLEOTIDE SEQUENCE [LARGE SCALE GENOMIC DNA]</scope>
    <source>
        <strain evidence="2">cv. Yunnan</strain>
        <tissue evidence="1">Leaves</tissue>
    </source>
</reference>
<comment type="caution">
    <text evidence="1">The sequence shown here is derived from an EMBL/GenBank/DDBJ whole genome shotgun (WGS) entry which is preliminary data.</text>
</comment>
<gene>
    <name evidence="1" type="ORF">L1987_33973</name>
</gene>
<accession>A0ACB9HU96</accession>
<organism evidence="1 2">
    <name type="scientific">Smallanthus sonchifolius</name>
    <dbReference type="NCBI Taxonomy" id="185202"/>
    <lineage>
        <taxon>Eukaryota</taxon>
        <taxon>Viridiplantae</taxon>
        <taxon>Streptophyta</taxon>
        <taxon>Embryophyta</taxon>
        <taxon>Tracheophyta</taxon>
        <taxon>Spermatophyta</taxon>
        <taxon>Magnoliopsida</taxon>
        <taxon>eudicotyledons</taxon>
        <taxon>Gunneridae</taxon>
        <taxon>Pentapetalae</taxon>
        <taxon>asterids</taxon>
        <taxon>campanulids</taxon>
        <taxon>Asterales</taxon>
        <taxon>Asteraceae</taxon>
        <taxon>Asteroideae</taxon>
        <taxon>Heliantheae alliance</taxon>
        <taxon>Millerieae</taxon>
        <taxon>Smallanthus</taxon>
    </lineage>
</organism>
<sequence>MTEETNGIRPLPTPAEFTGKKGPPIHEFFALIMWLGTLHFVMLLIMSSFFFLPLFKSFMVLGILIVLIIIPINENNKWGLAFARHIYKSVAGYFPATVYVEDIKSFSPDQAYVFGYEPHSVWPLGAGILLDMARYLPITKIKILASSAMYYTPIMRHYWTWLGVSSVNRANFVSLLKAGYSCIVIPGGVQEAFHMKHDYEVAFIKARRGFTRLAMETNSPVVPVFAFGQAWARGRNTVII</sequence>
<dbReference type="Proteomes" id="UP001056120">
    <property type="component" value="Linkage Group LG11"/>
</dbReference>
<dbReference type="EMBL" id="CM042028">
    <property type="protein sequence ID" value="KAI3798695.1"/>
    <property type="molecule type" value="Genomic_DNA"/>
</dbReference>
<evidence type="ECO:0000313" key="1">
    <source>
        <dbReference type="EMBL" id="KAI3798695.1"/>
    </source>
</evidence>
<protein>
    <submittedName>
        <fullName evidence="1">Uncharacterized protein</fullName>
    </submittedName>
</protein>
<reference evidence="2" key="1">
    <citation type="journal article" date="2022" name="Mol. Ecol. Resour.">
        <title>The genomes of chicory, endive, great burdock and yacon provide insights into Asteraceae palaeo-polyploidization history and plant inulin production.</title>
        <authorList>
            <person name="Fan W."/>
            <person name="Wang S."/>
            <person name="Wang H."/>
            <person name="Wang A."/>
            <person name="Jiang F."/>
            <person name="Liu H."/>
            <person name="Zhao H."/>
            <person name="Xu D."/>
            <person name="Zhang Y."/>
        </authorList>
    </citation>
    <scope>NUCLEOTIDE SEQUENCE [LARGE SCALE GENOMIC DNA]</scope>
    <source>
        <strain evidence="2">cv. Yunnan</strain>
    </source>
</reference>
<name>A0ACB9HU96_9ASTR</name>